<keyword evidence="2 3" id="KW-0539">Nucleus</keyword>
<dbReference type="InterPro" id="IPR045281">
    <property type="entry name" value="CONSTANS-like"/>
</dbReference>
<evidence type="ECO:0000259" key="4">
    <source>
        <dbReference type="PROSITE" id="PS51017"/>
    </source>
</evidence>
<evidence type="ECO:0000256" key="2">
    <source>
        <dbReference type="ARBA" id="ARBA00023242"/>
    </source>
</evidence>
<accession>A0AAN9E8Y5</accession>
<dbReference type="GO" id="GO:0005634">
    <property type="term" value="C:nucleus"/>
    <property type="evidence" value="ECO:0007669"/>
    <property type="project" value="UniProtKB-SubCell"/>
</dbReference>
<evidence type="ECO:0000313" key="6">
    <source>
        <dbReference type="Proteomes" id="UP001372338"/>
    </source>
</evidence>
<feature type="domain" description="CCT" evidence="4">
    <location>
        <begin position="245"/>
        <end position="287"/>
    </location>
</feature>
<dbReference type="PROSITE" id="PS51017">
    <property type="entry name" value="CCT"/>
    <property type="match status" value="1"/>
</dbReference>
<evidence type="ECO:0000256" key="1">
    <source>
        <dbReference type="ARBA" id="ARBA00004123"/>
    </source>
</evidence>
<organism evidence="5 6">
    <name type="scientific">Crotalaria pallida</name>
    <name type="common">Smooth rattlebox</name>
    <name type="synonym">Crotalaria striata</name>
    <dbReference type="NCBI Taxonomy" id="3830"/>
    <lineage>
        <taxon>Eukaryota</taxon>
        <taxon>Viridiplantae</taxon>
        <taxon>Streptophyta</taxon>
        <taxon>Embryophyta</taxon>
        <taxon>Tracheophyta</taxon>
        <taxon>Spermatophyta</taxon>
        <taxon>Magnoliopsida</taxon>
        <taxon>eudicotyledons</taxon>
        <taxon>Gunneridae</taxon>
        <taxon>Pentapetalae</taxon>
        <taxon>rosids</taxon>
        <taxon>fabids</taxon>
        <taxon>Fabales</taxon>
        <taxon>Fabaceae</taxon>
        <taxon>Papilionoideae</taxon>
        <taxon>50 kb inversion clade</taxon>
        <taxon>genistoids sensu lato</taxon>
        <taxon>core genistoids</taxon>
        <taxon>Crotalarieae</taxon>
        <taxon>Crotalaria</taxon>
    </lineage>
</organism>
<reference evidence="5 6" key="1">
    <citation type="submission" date="2024-01" db="EMBL/GenBank/DDBJ databases">
        <title>The genomes of 5 underutilized Papilionoideae crops provide insights into root nodulation and disease resistanc.</title>
        <authorList>
            <person name="Yuan L."/>
        </authorList>
    </citation>
    <scope>NUCLEOTIDE SEQUENCE [LARGE SCALE GENOMIC DNA]</scope>
    <source>
        <strain evidence="5">ZHUSHIDOU_FW_LH</strain>
        <tissue evidence="5">Leaf</tissue>
    </source>
</reference>
<dbReference type="GO" id="GO:0003700">
    <property type="term" value="F:DNA-binding transcription factor activity"/>
    <property type="evidence" value="ECO:0007669"/>
    <property type="project" value="TreeGrafter"/>
</dbReference>
<proteinExistence type="predicted"/>
<dbReference type="Pfam" id="PF06203">
    <property type="entry name" value="CCT"/>
    <property type="match status" value="1"/>
</dbReference>
<evidence type="ECO:0000313" key="5">
    <source>
        <dbReference type="EMBL" id="KAK7251350.1"/>
    </source>
</evidence>
<sequence>MSSDFYPFGTSDFHTQTHSTSDMVSSSDGGGDLLFFSDSFPFFNDISQDDSNNTNQHQFDETIPSSLDPFSPSFFSSSPPTTNLENLTLYHQPNNHVHPTLSNGPNLETEFGSFSSALDGFEVKTEECQIGVDFDYNINSNYNQHHHFFPHSYSGAENVSKYMQRSFSSNSFHGKPSFLFQTHCDKLIDSPNFQSHATSSPENSFNGQMRRVCSTGDLQNMKVNHMSQTEDEPNLKVGRYSAEERKERISKYRAKRSQRNFNRTIKYACRKTLADNRPRIRGRFARNDEAIDIPKAPCSTRDEDEVDFWIEEFQLHEEQEEVTIGAEKCVNSFGASQFQYCGF</sequence>
<dbReference type="GO" id="GO:0009909">
    <property type="term" value="P:regulation of flower development"/>
    <property type="evidence" value="ECO:0007669"/>
    <property type="project" value="InterPro"/>
</dbReference>
<dbReference type="PANTHER" id="PTHR31319:SF103">
    <property type="entry name" value="CCT MOTIF FAMILY PROTEIN"/>
    <property type="match status" value="1"/>
</dbReference>
<keyword evidence="6" id="KW-1185">Reference proteome</keyword>
<evidence type="ECO:0000256" key="3">
    <source>
        <dbReference type="PROSITE-ProRule" id="PRU00357"/>
    </source>
</evidence>
<protein>
    <recommendedName>
        <fullName evidence="4">CCT domain-containing protein</fullName>
    </recommendedName>
</protein>
<name>A0AAN9E8Y5_CROPI</name>
<dbReference type="PANTHER" id="PTHR31319">
    <property type="entry name" value="ZINC FINGER PROTEIN CONSTANS-LIKE 4"/>
    <property type="match status" value="1"/>
</dbReference>
<gene>
    <name evidence="5" type="ORF">RIF29_34460</name>
</gene>
<dbReference type="AlphaFoldDB" id="A0AAN9E8Y5"/>
<dbReference type="Proteomes" id="UP001372338">
    <property type="component" value="Unassembled WGS sequence"/>
</dbReference>
<comment type="caution">
    <text evidence="5">The sequence shown here is derived from an EMBL/GenBank/DDBJ whole genome shotgun (WGS) entry which is preliminary data.</text>
</comment>
<dbReference type="EMBL" id="JAYWIO010000007">
    <property type="protein sequence ID" value="KAK7251350.1"/>
    <property type="molecule type" value="Genomic_DNA"/>
</dbReference>
<dbReference type="InterPro" id="IPR010402">
    <property type="entry name" value="CCT_domain"/>
</dbReference>
<comment type="subcellular location">
    <subcellularLocation>
        <location evidence="1 3">Nucleus</location>
    </subcellularLocation>
</comment>